<dbReference type="RefSeq" id="WP_340271713.1">
    <property type="nucleotide sequence ID" value="NZ_JBBEOG010000015.1"/>
</dbReference>
<dbReference type="Proteomes" id="UP001596122">
    <property type="component" value="Unassembled WGS sequence"/>
</dbReference>
<protein>
    <submittedName>
        <fullName evidence="10">Glycosyltransferase family 39 protein</fullName>
        <ecNumber evidence="10">2.4.-.-</ecNumber>
    </submittedName>
</protein>
<dbReference type="EC" id="2.4.-.-" evidence="10"/>
<evidence type="ECO:0000256" key="8">
    <source>
        <dbReference type="SAM" id="Phobius"/>
    </source>
</evidence>
<keyword evidence="7 8" id="KW-0472">Membrane</keyword>
<dbReference type="Pfam" id="PF13231">
    <property type="entry name" value="PMT_2"/>
    <property type="match status" value="1"/>
</dbReference>
<comment type="caution">
    <text evidence="10">The sequence shown here is derived from an EMBL/GenBank/DDBJ whole genome shotgun (WGS) entry which is preliminary data.</text>
</comment>
<evidence type="ECO:0000256" key="7">
    <source>
        <dbReference type="ARBA" id="ARBA00023136"/>
    </source>
</evidence>
<evidence type="ECO:0000256" key="2">
    <source>
        <dbReference type="ARBA" id="ARBA00022475"/>
    </source>
</evidence>
<keyword evidence="3 10" id="KW-0328">Glycosyltransferase</keyword>
<keyword evidence="6 8" id="KW-1133">Transmembrane helix</keyword>
<feature type="transmembrane region" description="Helical" evidence="8">
    <location>
        <begin position="148"/>
        <end position="181"/>
    </location>
</feature>
<keyword evidence="11" id="KW-1185">Reference proteome</keyword>
<evidence type="ECO:0000259" key="9">
    <source>
        <dbReference type="Pfam" id="PF13231"/>
    </source>
</evidence>
<dbReference type="GO" id="GO:0016757">
    <property type="term" value="F:glycosyltransferase activity"/>
    <property type="evidence" value="ECO:0007669"/>
    <property type="project" value="UniProtKB-KW"/>
</dbReference>
<organism evidence="10 11">
    <name type="scientific">Aquipuribacter nitratireducens</name>
    <dbReference type="NCBI Taxonomy" id="650104"/>
    <lineage>
        <taxon>Bacteria</taxon>
        <taxon>Bacillati</taxon>
        <taxon>Actinomycetota</taxon>
        <taxon>Actinomycetes</taxon>
        <taxon>Micrococcales</taxon>
        <taxon>Intrasporangiaceae</taxon>
        <taxon>Aquipuribacter</taxon>
    </lineage>
</organism>
<accession>A0ABW0GTR9</accession>
<keyword evidence="5 8" id="KW-0812">Transmembrane</keyword>
<dbReference type="PANTHER" id="PTHR33908">
    <property type="entry name" value="MANNOSYLTRANSFERASE YKCB-RELATED"/>
    <property type="match status" value="1"/>
</dbReference>
<feature type="transmembrane region" description="Helical" evidence="8">
    <location>
        <begin position="240"/>
        <end position="261"/>
    </location>
</feature>
<evidence type="ECO:0000256" key="4">
    <source>
        <dbReference type="ARBA" id="ARBA00022679"/>
    </source>
</evidence>
<feature type="transmembrane region" description="Helical" evidence="8">
    <location>
        <begin position="266"/>
        <end position="282"/>
    </location>
</feature>
<feature type="transmembrane region" description="Helical" evidence="8">
    <location>
        <begin position="102"/>
        <end position="128"/>
    </location>
</feature>
<keyword evidence="4 10" id="KW-0808">Transferase</keyword>
<evidence type="ECO:0000256" key="3">
    <source>
        <dbReference type="ARBA" id="ARBA00022676"/>
    </source>
</evidence>
<evidence type="ECO:0000256" key="1">
    <source>
        <dbReference type="ARBA" id="ARBA00004651"/>
    </source>
</evidence>
<dbReference type="InterPro" id="IPR038731">
    <property type="entry name" value="RgtA/B/C-like"/>
</dbReference>
<reference evidence="11" key="1">
    <citation type="journal article" date="2019" name="Int. J. Syst. Evol. Microbiol.">
        <title>The Global Catalogue of Microorganisms (GCM) 10K type strain sequencing project: providing services to taxonomists for standard genome sequencing and annotation.</title>
        <authorList>
            <consortium name="The Broad Institute Genomics Platform"/>
            <consortium name="The Broad Institute Genome Sequencing Center for Infectious Disease"/>
            <person name="Wu L."/>
            <person name="Ma J."/>
        </authorList>
    </citation>
    <scope>NUCLEOTIDE SEQUENCE [LARGE SCALE GENOMIC DNA]</scope>
    <source>
        <strain evidence="11">CCUG 43114</strain>
    </source>
</reference>
<gene>
    <name evidence="10" type="ORF">ACFPJ6_16180</name>
</gene>
<dbReference type="InterPro" id="IPR050297">
    <property type="entry name" value="LipidA_mod_glycosyltrf_83"/>
</dbReference>
<feature type="domain" description="Glycosyltransferase RgtA/B/C/D-like" evidence="9">
    <location>
        <begin position="49"/>
        <end position="209"/>
    </location>
</feature>
<evidence type="ECO:0000256" key="5">
    <source>
        <dbReference type="ARBA" id="ARBA00022692"/>
    </source>
</evidence>
<keyword evidence="2" id="KW-1003">Cell membrane</keyword>
<feature type="transmembrane region" description="Helical" evidence="8">
    <location>
        <begin position="317"/>
        <end position="339"/>
    </location>
</feature>
<evidence type="ECO:0000313" key="10">
    <source>
        <dbReference type="EMBL" id="MFC5382306.1"/>
    </source>
</evidence>
<feature type="transmembrane region" description="Helical" evidence="8">
    <location>
        <begin position="72"/>
        <end position="90"/>
    </location>
</feature>
<feature type="transmembrane region" description="Helical" evidence="8">
    <location>
        <begin position="288"/>
        <end position="305"/>
    </location>
</feature>
<proteinExistence type="predicted"/>
<dbReference type="EMBL" id="JBHSLD010000015">
    <property type="protein sequence ID" value="MFC5382306.1"/>
    <property type="molecule type" value="Genomic_DNA"/>
</dbReference>
<feature type="transmembrane region" description="Helical" evidence="8">
    <location>
        <begin position="193"/>
        <end position="212"/>
    </location>
</feature>
<name>A0ABW0GTR9_9MICO</name>
<evidence type="ECO:0000256" key="6">
    <source>
        <dbReference type="ARBA" id="ARBA00022989"/>
    </source>
</evidence>
<dbReference type="PANTHER" id="PTHR33908:SF11">
    <property type="entry name" value="MEMBRANE PROTEIN"/>
    <property type="match status" value="1"/>
</dbReference>
<evidence type="ECO:0000313" key="11">
    <source>
        <dbReference type="Proteomes" id="UP001596122"/>
    </source>
</evidence>
<comment type="subcellular location">
    <subcellularLocation>
        <location evidence="1">Cell membrane</location>
        <topology evidence="1">Multi-pass membrane protein</topology>
    </subcellularLocation>
</comment>
<sequence>MAGGLRPRSWWVALALVAVLLAVGDRYGFHRDELYLVEAGRHPALAYPDQPAVVPLLAAWWFDVVGGDLRRFRALPAAAAAVVVLVAGLTSRELGGGRRDQVWTAAVVATATTLLVAGHLFGTTVFDVALTSLTVWLLVRAVRRAGAAAWLLAGAVAALALTVKTLPLLVLGCCAVALLLAGPRTALRTPWPYLAAAVASLGLVPTLLWQAANGWPQLDMAAAIGEGGSGTSTERWTLPLLLPTLTGITFVLLLVGAVALWRRRDLRWITVAAALLVTLLVLTGGKPYYAFGLVPVLAAAGTAAVRRWQGGRRGRRLVLPVVVGLNAVASAVIGLPVLAASQAPVALVYDHGEQVGWPEYVATVAGAAAATEAELVLTANYGQAGALDLARREGTSLPPVAGGHVGYWHWSRPAGEPQRVLVVGDVGAAQDAFATCEPVATVDNGAGVDNDERGTTVRLCDGLTGTWDALWPRLRRAG</sequence>